<dbReference type="Proteomes" id="UP000606974">
    <property type="component" value="Unassembled WGS sequence"/>
</dbReference>
<dbReference type="EMBL" id="JAACFV010000006">
    <property type="protein sequence ID" value="KAF7513270.1"/>
    <property type="molecule type" value="Genomic_DNA"/>
</dbReference>
<protein>
    <submittedName>
        <fullName evidence="1">Uncharacterized protein</fullName>
    </submittedName>
</protein>
<evidence type="ECO:0000313" key="1">
    <source>
        <dbReference type="EMBL" id="KAF7513270.1"/>
    </source>
</evidence>
<reference evidence="1" key="1">
    <citation type="submission" date="2020-02" db="EMBL/GenBank/DDBJ databases">
        <authorList>
            <person name="Palmer J.M."/>
        </authorList>
    </citation>
    <scope>NUCLEOTIDE SEQUENCE</scope>
    <source>
        <strain evidence="1">EPUS1.4</strain>
        <tissue evidence="1">Thallus</tissue>
    </source>
</reference>
<dbReference type="AlphaFoldDB" id="A0A8H7APW3"/>
<accession>A0A8H7APW3</accession>
<gene>
    <name evidence="1" type="ORF">GJ744_009691</name>
</gene>
<name>A0A8H7APW3_9EURO</name>
<comment type="caution">
    <text evidence="1">The sequence shown here is derived from an EMBL/GenBank/DDBJ whole genome shotgun (WGS) entry which is preliminary data.</text>
</comment>
<proteinExistence type="predicted"/>
<organism evidence="1 2">
    <name type="scientific">Endocarpon pusillum</name>
    <dbReference type="NCBI Taxonomy" id="364733"/>
    <lineage>
        <taxon>Eukaryota</taxon>
        <taxon>Fungi</taxon>
        <taxon>Dikarya</taxon>
        <taxon>Ascomycota</taxon>
        <taxon>Pezizomycotina</taxon>
        <taxon>Eurotiomycetes</taxon>
        <taxon>Chaetothyriomycetidae</taxon>
        <taxon>Verrucariales</taxon>
        <taxon>Verrucariaceae</taxon>
        <taxon>Endocarpon</taxon>
    </lineage>
</organism>
<keyword evidence="2" id="KW-1185">Reference proteome</keyword>
<sequence>MSGTLVPVGGGNFQQSGQVDWVSLSKSTLTFGLDVLVRLSKAGLNPATKIIGQTACNRFVIKAEAQKRIYDALSSLKSFSSYGKLVWFGFGIKSLIHDLADTECGMACVALCACMSISYDSFYVAEVLREFCKSLATPSDIVPSVHQWKVLVDMCAGSVSNSKFPTLLEGLIRLIHSRAEVSFQRPTSREALAKAIRALADVSNDTLANITIAGGLDCMWLAAISEWLLALDVEIRLGSGCTVYRSSTNGRRCLPAVTIFFISDNEHSIQLSKYYVVPKGLKFLRNPELEQPSFKGGRSE</sequence>
<evidence type="ECO:0000313" key="2">
    <source>
        <dbReference type="Proteomes" id="UP000606974"/>
    </source>
</evidence>
<dbReference type="OrthoDB" id="4540681at2759"/>